<feature type="compositionally biased region" description="Acidic residues" evidence="1">
    <location>
        <begin position="1"/>
        <end position="13"/>
    </location>
</feature>
<keyword evidence="2" id="KW-0812">Transmembrane</keyword>
<protein>
    <submittedName>
        <fullName evidence="3">Putative alanine rich protein</fullName>
    </submittedName>
</protein>
<sequence>MGDAENEPADDDPDPRNAGADPPPTIESLADLQAGLLDDEAAARLRRQVRQDPHARQVMEALNQVRRDVAAVGADPESAPEPPATATERIFEALRAAAPGASARVATHSARPRIRPARVAAGVAGAGAVLAAVGVGTVALLNEPEPAPSAPTTAMHITVSTPPMAIPLSASEIGALLSRAPEYGPLGDPGRRASCLGGLGYPASTPVLAARPIEINARPGVLLVLPADSPGDLAVFAVALNCSAADTGLLASTQVPRP</sequence>
<keyword evidence="2" id="KW-1133">Transmembrane helix</keyword>
<dbReference type="Proteomes" id="UP000199251">
    <property type="component" value="Unassembled WGS sequence"/>
</dbReference>
<dbReference type="AlphaFoldDB" id="A0A0E4GU92"/>
<dbReference type="STRING" id="141349.BN1232_00164"/>
<accession>A0A0E4GU92</accession>
<dbReference type="EMBL" id="CTEE01000001">
    <property type="protein sequence ID" value="CQD02578.1"/>
    <property type="molecule type" value="Genomic_DNA"/>
</dbReference>
<proteinExistence type="predicted"/>
<name>A0A0E4GU92_MYCLN</name>
<dbReference type="OrthoDB" id="4762032at2"/>
<dbReference type="RefSeq" id="WP_090597958.1">
    <property type="nucleotide sequence ID" value="NZ_CTEE01000001.1"/>
</dbReference>
<gene>
    <name evidence="3" type="ORF">BN1232_00164</name>
</gene>
<organism evidence="3 4">
    <name type="scientific">Mycobacterium lentiflavum</name>
    <dbReference type="NCBI Taxonomy" id="141349"/>
    <lineage>
        <taxon>Bacteria</taxon>
        <taxon>Bacillati</taxon>
        <taxon>Actinomycetota</taxon>
        <taxon>Actinomycetes</taxon>
        <taxon>Mycobacteriales</taxon>
        <taxon>Mycobacteriaceae</taxon>
        <taxon>Mycobacterium</taxon>
        <taxon>Mycobacterium simiae complex</taxon>
    </lineage>
</organism>
<reference evidence="3 4" key="1">
    <citation type="submission" date="2015-03" db="EMBL/GenBank/DDBJ databases">
        <authorList>
            <person name="Urmite Genomes"/>
        </authorList>
    </citation>
    <scope>NUCLEOTIDE SEQUENCE [LARGE SCALE GENOMIC DNA]</scope>
    <source>
        <strain evidence="3 4">CSUR P1491</strain>
    </source>
</reference>
<feature type="region of interest" description="Disordered" evidence="1">
    <location>
        <begin position="1"/>
        <end position="27"/>
    </location>
</feature>
<evidence type="ECO:0000313" key="3">
    <source>
        <dbReference type="EMBL" id="CQD02578.1"/>
    </source>
</evidence>
<feature type="transmembrane region" description="Helical" evidence="2">
    <location>
        <begin position="119"/>
        <end position="141"/>
    </location>
</feature>
<keyword evidence="2" id="KW-0472">Membrane</keyword>
<evidence type="ECO:0000256" key="1">
    <source>
        <dbReference type="SAM" id="MobiDB-lite"/>
    </source>
</evidence>
<evidence type="ECO:0000313" key="4">
    <source>
        <dbReference type="Proteomes" id="UP000199251"/>
    </source>
</evidence>
<evidence type="ECO:0000256" key="2">
    <source>
        <dbReference type="SAM" id="Phobius"/>
    </source>
</evidence>